<evidence type="ECO:0000256" key="8">
    <source>
        <dbReference type="ARBA" id="ARBA00023012"/>
    </source>
</evidence>
<keyword evidence="3" id="KW-0597">Phosphoprotein</keyword>
<evidence type="ECO:0000256" key="5">
    <source>
        <dbReference type="ARBA" id="ARBA00022741"/>
    </source>
</evidence>
<dbReference type="RefSeq" id="WP_203784059.1">
    <property type="nucleotide sequence ID" value="NZ_BOMV01000055.1"/>
</dbReference>
<name>A0A919K266_9ACTN</name>
<dbReference type="AlphaFoldDB" id="A0A919K266"/>
<dbReference type="GO" id="GO:0000155">
    <property type="term" value="F:phosphorelay sensor kinase activity"/>
    <property type="evidence" value="ECO:0007669"/>
    <property type="project" value="InterPro"/>
</dbReference>
<dbReference type="Proteomes" id="UP000636960">
    <property type="component" value="Unassembled WGS sequence"/>
</dbReference>
<evidence type="ECO:0000256" key="2">
    <source>
        <dbReference type="ARBA" id="ARBA00012438"/>
    </source>
</evidence>
<dbReference type="InterPro" id="IPR003594">
    <property type="entry name" value="HATPase_dom"/>
</dbReference>
<evidence type="ECO:0000256" key="3">
    <source>
        <dbReference type="ARBA" id="ARBA00022553"/>
    </source>
</evidence>
<dbReference type="GO" id="GO:0046983">
    <property type="term" value="F:protein dimerization activity"/>
    <property type="evidence" value="ECO:0007669"/>
    <property type="project" value="InterPro"/>
</dbReference>
<keyword evidence="8" id="KW-0902">Two-component regulatory system</keyword>
<feature type="transmembrane region" description="Helical" evidence="10">
    <location>
        <begin position="65"/>
        <end position="95"/>
    </location>
</feature>
<protein>
    <recommendedName>
        <fullName evidence="2">histidine kinase</fullName>
        <ecNumber evidence="2">2.7.13.3</ecNumber>
    </recommendedName>
</protein>
<evidence type="ECO:0000256" key="6">
    <source>
        <dbReference type="ARBA" id="ARBA00022777"/>
    </source>
</evidence>
<dbReference type="EC" id="2.7.13.3" evidence="2"/>
<feature type="domain" description="Histidine kinase/HSP90-like ATPase" evidence="11">
    <location>
        <begin position="329"/>
        <end position="421"/>
    </location>
</feature>
<evidence type="ECO:0000256" key="7">
    <source>
        <dbReference type="ARBA" id="ARBA00022840"/>
    </source>
</evidence>
<comment type="caution">
    <text evidence="12">The sequence shown here is derived from an EMBL/GenBank/DDBJ whole genome shotgun (WGS) entry which is preliminary data.</text>
</comment>
<sequence>MAEHLVHEVRSWARRPAVQDAALAAALVGGHIAMSDSSDPSAAWWLATALSAAGVALRRRWPFPMLGLCCFAAVVPLAALEPLTIIHLSVPILLYTVAVRYGWALSLVVLSGMLVLALASSSFAVRKVELNRVPPQAWPEDRPRPPFPDERFDPPPLPDDHAGEQIRGIAWNDLPGLALILISAWAIGSGTRSRRAYLDELRARAAGLEREQEQRAVLAVAAERGRISRELHDVVAHGLSVMVIQAQGGAAALDNRPADTRAALEAIVKTGRDSLADMRRVLGTVGEVDDAWHPQPGLARVPSLLAQVREAGTPVRLTIEGDPVPLPSAVDLTAYRIVQEALTNTMKHASAGAGAAIVISYAGSAVHIDVSDDGRVVRHDDGRGNGLRGMRERVRLLGGSLDTGPGPRGGFTVRVTLPIEERRA</sequence>
<dbReference type="PANTHER" id="PTHR24421">
    <property type="entry name" value="NITRATE/NITRITE SENSOR PROTEIN NARX-RELATED"/>
    <property type="match status" value="1"/>
</dbReference>
<dbReference type="Gene3D" id="3.30.565.10">
    <property type="entry name" value="Histidine kinase-like ATPase, C-terminal domain"/>
    <property type="match status" value="1"/>
</dbReference>
<evidence type="ECO:0000313" key="12">
    <source>
        <dbReference type="EMBL" id="GIE97278.1"/>
    </source>
</evidence>
<dbReference type="SMART" id="SM00387">
    <property type="entry name" value="HATPase_c"/>
    <property type="match status" value="1"/>
</dbReference>
<evidence type="ECO:0000256" key="1">
    <source>
        <dbReference type="ARBA" id="ARBA00000085"/>
    </source>
</evidence>
<comment type="catalytic activity">
    <reaction evidence="1">
        <text>ATP + protein L-histidine = ADP + protein N-phospho-L-histidine.</text>
        <dbReference type="EC" id="2.7.13.3"/>
    </reaction>
</comment>
<evidence type="ECO:0000256" key="9">
    <source>
        <dbReference type="SAM" id="MobiDB-lite"/>
    </source>
</evidence>
<keyword evidence="10" id="KW-0812">Transmembrane</keyword>
<organism evidence="12 13">
    <name type="scientific">Paractinoplanes rishiriensis</name>
    <dbReference type="NCBI Taxonomy" id="1050105"/>
    <lineage>
        <taxon>Bacteria</taxon>
        <taxon>Bacillati</taxon>
        <taxon>Actinomycetota</taxon>
        <taxon>Actinomycetes</taxon>
        <taxon>Micromonosporales</taxon>
        <taxon>Micromonosporaceae</taxon>
        <taxon>Paractinoplanes</taxon>
    </lineage>
</organism>
<dbReference type="InterPro" id="IPR011712">
    <property type="entry name" value="Sig_transdc_His_kin_sub3_dim/P"/>
</dbReference>
<dbReference type="InterPro" id="IPR050482">
    <property type="entry name" value="Sensor_HK_TwoCompSys"/>
</dbReference>
<keyword evidence="10" id="KW-1133">Transmembrane helix</keyword>
<dbReference type="SUPFAM" id="SSF55874">
    <property type="entry name" value="ATPase domain of HSP90 chaperone/DNA topoisomerase II/histidine kinase"/>
    <property type="match status" value="1"/>
</dbReference>
<dbReference type="GO" id="GO:0016020">
    <property type="term" value="C:membrane"/>
    <property type="evidence" value="ECO:0007669"/>
    <property type="project" value="InterPro"/>
</dbReference>
<dbReference type="Pfam" id="PF07730">
    <property type="entry name" value="HisKA_3"/>
    <property type="match status" value="1"/>
</dbReference>
<evidence type="ECO:0000313" key="13">
    <source>
        <dbReference type="Proteomes" id="UP000636960"/>
    </source>
</evidence>
<evidence type="ECO:0000256" key="10">
    <source>
        <dbReference type="SAM" id="Phobius"/>
    </source>
</evidence>
<keyword evidence="7" id="KW-0067">ATP-binding</keyword>
<feature type="transmembrane region" description="Helical" evidence="10">
    <location>
        <begin position="101"/>
        <end position="125"/>
    </location>
</feature>
<dbReference type="EMBL" id="BOMV01000055">
    <property type="protein sequence ID" value="GIE97278.1"/>
    <property type="molecule type" value="Genomic_DNA"/>
</dbReference>
<gene>
    <name evidence="12" type="ORF">Ari01nite_47430</name>
</gene>
<keyword evidence="13" id="KW-1185">Reference proteome</keyword>
<accession>A0A919K266</accession>
<dbReference type="InterPro" id="IPR036890">
    <property type="entry name" value="HATPase_C_sf"/>
</dbReference>
<keyword evidence="10" id="KW-0472">Membrane</keyword>
<dbReference type="CDD" id="cd16917">
    <property type="entry name" value="HATPase_UhpB-NarQ-NarX-like"/>
    <property type="match status" value="1"/>
</dbReference>
<feature type="compositionally biased region" description="Basic and acidic residues" evidence="9">
    <location>
        <begin position="139"/>
        <end position="158"/>
    </location>
</feature>
<dbReference type="Pfam" id="PF02518">
    <property type="entry name" value="HATPase_c"/>
    <property type="match status" value="1"/>
</dbReference>
<dbReference type="Pfam" id="PF23539">
    <property type="entry name" value="DUF7134"/>
    <property type="match status" value="1"/>
</dbReference>
<keyword evidence="6" id="KW-0418">Kinase</keyword>
<dbReference type="Gene3D" id="1.20.5.1930">
    <property type="match status" value="1"/>
</dbReference>
<dbReference type="PANTHER" id="PTHR24421:SF10">
    <property type="entry name" value="NITRATE_NITRITE SENSOR PROTEIN NARQ"/>
    <property type="match status" value="1"/>
</dbReference>
<evidence type="ECO:0000259" key="11">
    <source>
        <dbReference type="SMART" id="SM00387"/>
    </source>
</evidence>
<feature type="region of interest" description="Disordered" evidence="9">
    <location>
        <begin position="135"/>
        <end position="158"/>
    </location>
</feature>
<keyword evidence="5" id="KW-0547">Nucleotide-binding</keyword>
<dbReference type="GO" id="GO:0005524">
    <property type="term" value="F:ATP binding"/>
    <property type="evidence" value="ECO:0007669"/>
    <property type="project" value="UniProtKB-KW"/>
</dbReference>
<reference evidence="12" key="1">
    <citation type="submission" date="2021-01" db="EMBL/GenBank/DDBJ databases">
        <title>Whole genome shotgun sequence of Actinoplanes rishiriensis NBRC 108556.</title>
        <authorList>
            <person name="Komaki H."/>
            <person name="Tamura T."/>
        </authorList>
    </citation>
    <scope>NUCLEOTIDE SEQUENCE</scope>
    <source>
        <strain evidence="12">NBRC 108556</strain>
    </source>
</reference>
<evidence type="ECO:0000256" key="4">
    <source>
        <dbReference type="ARBA" id="ARBA00022679"/>
    </source>
</evidence>
<keyword evidence="4" id="KW-0808">Transferase</keyword>
<proteinExistence type="predicted"/>
<dbReference type="InterPro" id="IPR055558">
    <property type="entry name" value="DUF7134"/>
</dbReference>